<proteinExistence type="predicted"/>
<reference evidence="3" key="1">
    <citation type="submission" date="2016-10" db="EMBL/GenBank/DDBJ databases">
        <authorList>
            <person name="Varghese N."/>
            <person name="Submissions S."/>
        </authorList>
    </citation>
    <scope>NUCLEOTIDE SEQUENCE [LARGE SCALE GENOMIC DNA]</scope>
    <source>
        <strain evidence="3">CGMCC 1.7736</strain>
    </source>
</reference>
<evidence type="ECO:0000313" key="3">
    <source>
        <dbReference type="Proteomes" id="UP000198531"/>
    </source>
</evidence>
<dbReference type="InterPro" id="IPR036866">
    <property type="entry name" value="RibonucZ/Hydroxyglut_hydro"/>
</dbReference>
<accession>A0A1I6HVV4</accession>
<dbReference type="InterPro" id="IPR001279">
    <property type="entry name" value="Metallo-B-lactamas"/>
</dbReference>
<evidence type="ECO:0000313" key="2">
    <source>
        <dbReference type="EMBL" id="SFR58557.1"/>
    </source>
</evidence>
<dbReference type="Pfam" id="PF00753">
    <property type="entry name" value="Lactamase_B"/>
    <property type="match status" value="1"/>
</dbReference>
<gene>
    <name evidence="2" type="ORF">SAMN04487947_2568</name>
</gene>
<dbReference type="Gene3D" id="3.60.15.10">
    <property type="entry name" value="Ribonuclease Z/Hydroxyacylglutathione hydrolase-like"/>
    <property type="match status" value="1"/>
</dbReference>
<dbReference type="SMART" id="SM00849">
    <property type="entry name" value="Lactamase_B"/>
    <property type="match status" value="1"/>
</dbReference>
<protein>
    <submittedName>
        <fullName evidence="2">Glyoxylase, beta-lactamase superfamily II</fullName>
    </submittedName>
</protein>
<dbReference type="InterPro" id="IPR050855">
    <property type="entry name" value="NDM-1-like"/>
</dbReference>
<dbReference type="PANTHER" id="PTHR42951:SF14">
    <property type="entry name" value="METALLO-BETA-LACTAMASE SUPERFAMILY PROTEIN"/>
    <property type="match status" value="1"/>
</dbReference>
<feature type="domain" description="Metallo-beta-lactamase" evidence="1">
    <location>
        <begin position="26"/>
        <end position="232"/>
    </location>
</feature>
<name>A0A1I6HVV4_9EURY</name>
<dbReference type="Proteomes" id="UP000198531">
    <property type="component" value="Unassembled WGS sequence"/>
</dbReference>
<dbReference type="STRING" id="553469.SAMN04487947_2568"/>
<dbReference type="EMBL" id="FOYT01000002">
    <property type="protein sequence ID" value="SFR58557.1"/>
    <property type="molecule type" value="Genomic_DNA"/>
</dbReference>
<sequence>MSSTSNRIHVPDRKVAEGVYRFGTRRINWYILEGDEEVTIIDAGLPAHWPQLVAWLDENGYELDDVAALVLTHADVDHVGFAKTLASQNVSVYCHPDDLPLLRSHPQSPPRWYLRNLWRPRFFAYVLEMFRDGVRSVEPLADVDLLSEGDVLSVPGEPRVIFAPGHTPGSCVLFVEDREILFCGDVLATRDIFTQKEGDPQLLGAADEDPEEAEASLARLEGLGSVTLLPGHGNPWYGDIDTALALAR</sequence>
<organism evidence="2 3">
    <name type="scientific">Halogeometricum rufum</name>
    <dbReference type="NCBI Taxonomy" id="553469"/>
    <lineage>
        <taxon>Archaea</taxon>
        <taxon>Methanobacteriati</taxon>
        <taxon>Methanobacteriota</taxon>
        <taxon>Stenosarchaea group</taxon>
        <taxon>Halobacteria</taxon>
        <taxon>Halobacteriales</taxon>
        <taxon>Haloferacaceae</taxon>
        <taxon>Halogeometricum</taxon>
    </lineage>
</organism>
<dbReference type="CDD" id="cd07721">
    <property type="entry name" value="yflN-like_MBL-fold"/>
    <property type="match status" value="1"/>
</dbReference>
<evidence type="ECO:0000259" key="1">
    <source>
        <dbReference type="SMART" id="SM00849"/>
    </source>
</evidence>
<keyword evidence="3" id="KW-1185">Reference proteome</keyword>
<dbReference type="AlphaFoldDB" id="A0A1I6HVV4"/>
<dbReference type="SUPFAM" id="SSF56281">
    <property type="entry name" value="Metallo-hydrolase/oxidoreductase"/>
    <property type="match status" value="1"/>
</dbReference>
<dbReference type="PANTHER" id="PTHR42951">
    <property type="entry name" value="METALLO-BETA-LACTAMASE DOMAIN-CONTAINING"/>
    <property type="match status" value="1"/>
</dbReference>